<dbReference type="AlphaFoldDB" id="A0A182FWY7"/>
<proteinExistence type="predicted"/>
<keyword evidence="2" id="KW-1185">Reference proteome</keyword>
<evidence type="ECO:0000313" key="2">
    <source>
        <dbReference type="Proteomes" id="UP000069272"/>
    </source>
</evidence>
<reference evidence="1 2" key="1">
    <citation type="journal article" date="2017" name="G3 (Bethesda)">
        <title>The Physical Genome Mapping of Anopheles albimanus Corrected Scaffold Misassemblies and Identified Interarm Rearrangements in Genus Anopheles.</title>
        <authorList>
            <person name="Artemov G.N."/>
            <person name="Peery A.N."/>
            <person name="Jiang X."/>
            <person name="Tu Z."/>
            <person name="Stegniy V.N."/>
            <person name="Sharakhova M.V."/>
            <person name="Sharakhov I.V."/>
        </authorList>
    </citation>
    <scope>NUCLEOTIDE SEQUENCE [LARGE SCALE GENOMIC DNA]</scope>
    <source>
        <strain evidence="1 2">ALBI9_A</strain>
    </source>
</reference>
<dbReference type="Proteomes" id="UP000069272">
    <property type="component" value="Chromosome 2L"/>
</dbReference>
<dbReference type="EnsemblMetazoa" id="AALB014170-RA">
    <property type="protein sequence ID" value="AALB014170-PA"/>
    <property type="gene ID" value="AALB014170"/>
</dbReference>
<organism evidence="1 2">
    <name type="scientific">Anopheles albimanus</name>
    <name type="common">New world malaria mosquito</name>
    <dbReference type="NCBI Taxonomy" id="7167"/>
    <lineage>
        <taxon>Eukaryota</taxon>
        <taxon>Metazoa</taxon>
        <taxon>Ecdysozoa</taxon>
        <taxon>Arthropoda</taxon>
        <taxon>Hexapoda</taxon>
        <taxon>Insecta</taxon>
        <taxon>Pterygota</taxon>
        <taxon>Neoptera</taxon>
        <taxon>Endopterygota</taxon>
        <taxon>Diptera</taxon>
        <taxon>Nematocera</taxon>
        <taxon>Culicoidea</taxon>
        <taxon>Culicidae</taxon>
        <taxon>Anophelinae</taxon>
        <taxon>Anopheles</taxon>
    </lineage>
</organism>
<evidence type="ECO:0000313" key="1">
    <source>
        <dbReference type="EnsemblMetazoa" id="AALB014170-PA"/>
    </source>
</evidence>
<reference evidence="1" key="2">
    <citation type="submission" date="2022-08" db="UniProtKB">
        <authorList>
            <consortium name="EnsemblMetazoa"/>
        </authorList>
    </citation>
    <scope>IDENTIFICATION</scope>
    <source>
        <strain evidence="1">STECLA/ALBI9_A</strain>
    </source>
</reference>
<sequence length="59" mass="6598">MNYTLALLVIFTTLVSVALADNDERSTFGFLDEPLKHLMSSFKEGVKFVDQMLDMIPSG</sequence>
<protein>
    <submittedName>
        <fullName evidence="1">Uncharacterized protein</fullName>
    </submittedName>
</protein>
<dbReference type="VEuPathDB" id="VectorBase:AALB014170"/>
<name>A0A182FWY7_ANOAL</name>
<accession>A0A182FWY7</accession>